<dbReference type="GO" id="GO:0000035">
    <property type="term" value="F:acyl binding"/>
    <property type="evidence" value="ECO:0007669"/>
    <property type="project" value="TreeGrafter"/>
</dbReference>
<dbReference type="PANTHER" id="PTHR20863">
    <property type="entry name" value="ACYL CARRIER PROTEIN"/>
    <property type="match status" value="1"/>
</dbReference>
<keyword evidence="6" id="KW-0275">Fatty acid biosynthesis</keyword>
<dbReference type="InterPro" id="IPR009081">
    <property type="entry name" value="PP-bd_ACP"/>
</dbReference>
<feature type="domain" description="Carrier" evidence="7">
    <location>
        <begin position="78"/>
        <end position="155"/>
    </location>
</feature>
<evidence type="ECO:0000256" key="4">
    <source>
        <dbReference type="ARBA" id="ARBA00022832"/>
    </source>
</evidence>
<gene>
    <name evidence="8" type="ORF">F5544_14070</name>
</gene>
<sequence length="155" mass="16576">MAGHPAGAGGGALCRTVGRRAGGGARDGGTARRVARRLCARAAYARPRLSRGRFPPHRHRRRRRAGGIGARLCYGRKVVVTEIERRVRSVVADVLWVAAGDFDPDGSLTDYGLDSPTSIELTIQLERTFGISIPEDVAARLTTVGAIVRYVEAAA</sequence>
<evidence type="ECO:0000256" key="2">
    <source>
        <dbReference type="ARBA" id="ARBA00022516"/>
    </source>
</evidence>
<dbReference type="KEGG" id="nah:F5544_14070"/>
<dbReference type="Proteomes" id="UP000503540">
    <property type="component" value="Chromosome"/>
</dbReference>
<dbReference type="InterPro" id="IPR020806">
    <property type="entry name" value="PKS_PP-bd"/>
</dbReference>
<evidence type="ECO:0000256" key="5">
    <source>
        <dbReference type="ARBA" id="ARBA00023098"/>
    </source>
</evidence>
<evidence type="ECO:0000259" key="7">
    <source>
        <dbReference type="PROSITE" id="PS50075"/>
    </source>
</evidence>
<dbReference type="EMBL" id="CP046172">
    <property type="protein sequence ID" value="QIS10701.1"/>
    <property type="molecule type" value="Genomic_DNA"/>
</dbReference>
<keyword evidence="9" id="KW-1185">Reference proteome</keyword>
<evidence type="ECO:0000256" key="6">
    <source>
        <dbReference type="ARBA" id="ARBA00023160"/>
    </source>
</evidence>
<dbReference type="GO" id="GO:0009245">
    <property type="term" value="P:lipid A biosynthetic process"/>
    <property type="evidence" value="ECO:0007669"/>
    <property type="project" value="TreeGrafter"/>
</dbReference>
<accession>A0A6G9YBV0</accession>
<keyword evidence="3" id="KW-0597">Phosphoprotein</keyword>
<organism evidence="8 9">
    <name type="scientific">Nocardia arthritidis</name>
    <dbReference type="NCBI Taxonomy" id="228602"/>
    <lineage>
        <taxon>Bacteria</taxon>
        <taxon>Bacillati</taxon>
        <taxon>Actinomycetota</taxon>
        <taxon>Actinomycetes</taxon>
        <taxon>Mycobacteriales</taxon>
        <taxon>Nocardiaceae</taxon>
        <taxon>Nocardia</taxon>
    </lineage>
</organism>
<keyword evidence="2" id="KW-0444">Lipid biosynthesis</keyword>
<reference evidence="8 9" key="1">
    <citation type="journal article" date="2019" name="ACS Chem. Biol.">
        <title>Identification and Mobilization of a Cryptic Antibiotic Biosynthesis Gene Locus from a Human-Pathogenic Nocardia Isolate.</title>
        <authorList>
            <person name="Herisse M."/>
            <person name="Ishida K."/>
            <person name="Porter J.L."/>
            <person name="Howden B."/>
            <person name="Hertweck C."/>
            <person name="Stinear T.P."/>
            <person name="Pidot S.J."/>
        </authorList>
    </citation>
    <scope>NUCLEOTIDE SEQUENCE [LARGE SCALE GENOMIC DNA]</scope>
    <source>
        <strain evidence="8 9">AUSMDU00012717</strain>
    </source>
</reference>
<dbReference type="SUPFAM" id="SSF47336">
    <property type="entry name" value="ACP-like"/>
    <property type="match status" value="1"/>
</dbReference>
<evidence type="ECO:0000256" key="3">
    <source>
        <dbReference type="ARBA" id="ARBA00022553"/>
    </source>
</evidence>
<keyword evidence="4" id="KW-0276">Fatty acid metabolism</keyword>
<dbReference type="PROSITE" id="PS50075">
    <property type="entry name" value="CARRIER"/>
    <property type="match status" value="1"/>
</dbReference>
<dbReference type="InterPro" id="IPR036736">
    <property type="entry name" value="ACP-like_sf"/>
</dbReference>
<dbReference type="AlphaFoldDB" id="A0A6G9YBV0"/>
<keyword evidence="1" id="KW-0596">Phosphopantetheine</keyword>
<dbReference type="SMART" id="SM00823">
    <property type="entry name" value="PKS_PP"/>
    <property type="match status" value="1"/>
</dbReference>
<dbReference type="InterPro" id="IPR003231">
    <property type="entry name" value="ACP"/>
</dbReference>
<name>A0A6G9YBV0_9NOCA</name>
<dbReference type="GO" id="GO:0016020">
    <property type="term" value="C:membrane"/>
    <property type="evidence" value="ECO:0007669"/>
    <property type="project" value="GOC"/>
</dbReference>
<dbReference type="Pfam" id="PF00550">
    <property type="entry name" value="PP-binding"/>
    <property type="match status" value="1"/>
</dbReference>
<dbReference type="GO" id="GO:0005829">
    <property type="term" value="C:cytosol"/>
    <property type="evidence" value="ECO:0007669"/>
    <property type="project" value="TreeGrafter"/>
</dbReference>
<evidence type="ECO:0000313" key="9">
    <source>
        <dbReference type="Proteomes" id="UP000503540"/>
    </source>
</evidence>
<proteinExistence type="predicted"/>
<dbReference type="Gene3D" id="1.10.1200.10">
    <property type="entry name" value="ACP-like"/>
    <property type="match status" value="1"/>
</dbReference>
<dbReference type="GO" id="GO:0031177">
    <property type="term" value="F:phosphopantetheine binding"/>
    <property type="evidence" value="ECO:0007669"/>
    <property type="project" value="InterPro"/>
</dbReference>
<keyword evidence="5" id="KW-0443">Lipid metabolism</keyword>
<evidence type="ECO:0000256" key="1">
    <source>
        <dbReference type="ARBA" id="ARBA00022450"/>
    </source>
</evidence>
<dbReference type="PANTHER" id="PTHR20863:SF76">
    <property type="entry name" value="CARRIER DOMAIN-CONTAINING PROTEIN"/>
    <property type="match status" value="1"/>
</dbReference>
<evidence type="ECO:0000313" key="8">
    <source>
        <dbReference type="EMBL" id="QIS10701.1"/>
    </source>
</evidence>
<protein>
    <recommendedName>
        <fullName evidence="7">Carrier domain-containing protein</fullName>
    </recommendedName>
</protein>
<dbReference type="GO" id="GO:0000036">
    <property type="term" value="F:acyl carrier activity"/>
    <property type="evidence" value="ECO:0007669"/>
    <property type="project" value="TreeGrafter"/>
</dbReference>